<comment type="function">
    <text evidence="13">Glucanases play a role in cell expansion during growth, in cell-cell fusion during mating, and in spore release during sporulation. This enzyme may be involved in beta-glucan degradation. Active on laminarin and lichenan.</text>
</comment>
<protein>
    <recommendedName>
        <fullName evidence="4">glucan endo-1,3-beta-D-glucosidase</fullName>
        <ecNumber evidence="4">3.2.1.39</ecNumber>
    </recommendedName>
    <alternativeName>
        <fullName evidence="15">Endo-1,3-beta-glucanase btgC</fullName>
    </alternativeName>
    <alternativeName>
        <fullName evidence="14">Laminarinase btgC</fullName>
    </alternativeName>
</protein>
<dbReference type="GO" id="GO:0000272">
    <property type="term" value="P:polysaccharide catabolic process"/>
    <property type="evidence" value="ECO:0007669"/>
    <property type="project" value="UniProtKB-KW"/>
</dbReference>
<evidence type="ECO:0000256" key="3">
    <source>
        <dbReference type="ARBA" id="ARBA00008773"/>
    </source>
</evidence>
<keyword evidence="9" id="KW-0325">Glycoprotein</keyword>
<evidence type="ECO:0000256" key="17">
    <source>
        <dbReference type="SAM" id="Phobius"/>
    </source>
</evidence>
<dbReference type="GO" id="GO:0009986">
    <property type="term" value="C:cell surface"/>
    <property type="evidence" value="ECO:0007669"/>
    <property type="project" value="TreeGrafter"/>
</dbReference>
<keyword evidence="10" id="KW-0119">Carbohydrate metabolism</keyword>
<evidence type="ECO:0000256" key="16">
    <source>
        <dbReference type="SAM" id="MobiDB-lite"/>
    </source>
</evidence>
<dbReference type="GO" id="GO:0042973">
    <property type="term" value="F:glucan endo-1,3-beta-D-glucosidase activity"/>
    <property type="evidence" value="ECO:0007669"/>
    <property type="project" value="UniProtKB-EC"/>
</dbReference>
<dbReference type="FunFam" id="3.20.20.80:FF:000151">
    <property type="entry name" value="Glucan endo-1,3-beta-glucosidase btgC"/>
    <property type="match status" value="1"/>
</dbReference>
<comment type="catalytic activity">
    <reaction evidence="1">
        <text>Hydrolysis of (1-&gt;3)-beta-D-glucosidic linkages in (1-&gt;3)-beta-D-glucans.</text>
        <dbReference type="EC" id="3.2.1.39"/>
    </reaction>
</comment>
<feature type="region of interest" description="Disordered" evidence="16">
    <location>
        <begin position="338"/>
        <end position="359"/>
    </location>
</feature>
<feature type="compositionally biased region" description="Polar residues" evidence="16">
    <location>
        <begin position="1"/>
        <end position="11"/>
    </location>
</feature>
<comment type="subcellular location">
    <subcellularLocation>
        <location evidence="2">Cell membrane</location>
        <topology evidence="2">Single-pass type II membrane protein</topology>
    </subcellularLocation>
</comment>
<sequence length="748" mass="79367">MARSLNRTFSFDNGDELSMSSDRQEHFDHYAQPYRDAPSRDNQVSPIQTYSSPLPREYAVSPPSPPGYRHLPLDYPQLPQPTDSSDSHTPPPPPPPPPHSSAQRKPLSSQPAGNGGCRDRGLGHSVSNRTTSTTTPGMDNLGTAAAGGGIAGIALGVANENERPGGIDALGPILYNRAGIPLEREYDSVGSDTPYIPAPSLGARGMQHRDSYSSTTALGMAAATPGQQTPRALPSDENIPLADYPSPERYVESRRTYSDSPYKRYSTAWDSRVGDIDPNDIEDDGDDGLTPHDVQRSRSGLNHGIASDHGTSGVAMAGGAVAGGLRGGIGGLMSRKPVAGKGARGSPSGNYGPVSGQGFGDGGIEKSGWLTKQTSGRRKLRWILGIIMALVVIGAIAGGVVGGIRGAKNSDNGTTGGSGTSAAQDDSTALNKDSAEIKELMGNKGLHKVFPGVDYTPFNAQYPACLTNPPSQNNITRDMAVLSQLTNAVRLYGTDCNQTEMVLQAINVLGLTDMKVWLGVWVDNNSTTSNRQLSAMNDILDKNGATPFAGVIVGNEVLFRKDMTVGDLGSLLGNVKSNLTAKNIDLPLATSDLGDDWIASLAENVDIVMSNIHPFFAGVAAAEAAAWTWDFWQQHDVILTQDTNKTNLISETGWPSTGGNDCGASTCLNSTQGSIAGIDEMNTFMDTFVCQALANGTAYFWFEAFDEPWKVMFNEAGKEWEDKWGLMDSGRKLKPGLVIPDCGNNTVS</sequence>
<keyword evidence="8 17" id="KW-0472">Membrane</keyword>
<keyword evidence="7" id="KW-0735">Signal-anchor</keyword>
<keyword evidence="17" id="KW-0812">Transmembrane</keyword>
<evidence type="ECO:0000256" key="15">
    <source>
        <dbReference type="ARBA" id="ARBA00043078"/>
    </source>
</evidence>
<evidence type="ECO:0000256" key="12">
    <source>
        <dbReference type="ARBA" id="ARBA00023326"/>
    </source>
</evidence>
<feature type="region of interest" description="Disordered" evidence="16">
    <location>
        <begin position="409"/>
        <end position="429"/>
    </location>
</feature>
<keyword evidence="17" id="KW-1133">Transmembrane helix</keyword>
<evidence type="ECO:0000256" key="14">
    <source>
        <dbReference type="ARBA" id="ARBA00042373"/>
    </source>
</evidence>
<feature type="region of interest" description="Disordered" evidence="16">
    <location>
        <begin position="1"/>
        <end position="141"/>
    </location>
</feature>
<evidence type="ECO:0000256" key="2">
    <source>
        <dbReference type="ARBA" id="ARBA00004401"/>
    </source>
</evidence>
<comment type="similarity">
    <text evidence="3">Belongs to the glycosyl hydrolase 17 family.</text>
</comment>
<feature type="compositionally biased region" description="Acidic residues" evidence="16">
    <location>
        <begin position="277"/>
        <end position="287"/>
    </location>
</feature>
<feature type="region of interest" description="Disordered" evidence="16">
    <location>
        <begin position="222"/>
        <end position="257"/>
    </location>
</feature>
<evidence type="ECO:0000256" key="7">
    <source>
        <dbReference type="ARBA" id="ARBA00022968"/>
    </source>
</evidence>
<dbReference type="Gene3D" id="3.20.20.80">
    <property type="entry name" value="Glycosidases"/>
    <property type="match status" value="2"/>
</dbReference>
<dbReference type="GO" id="GO:0005576">
    <property type="term" value="C:extracellular region"/>
    <property type="evidence" value="ECO:0007669"/>
    <property type="project" value="TreeGrafter"/>
</dbReference>
<feature type="transmembrane region" description="Helical" evidence="17">
    <location>
        <begin position="382"/>
        <end position="404"/>
    </location>
</feature>
<dbReference type="GO" id="GO:0071555">
    <property type="term" value="P:cell wall organization"/>
    <property type="evidence" value="ECO:0007669"/>
    <property type="project" value="UniProtKB-KW"/>
</dbReference>
<accession>A0A1W5CVJ7</accession>
<dbReference type="AlphaFoldDB" id="A0A1W5CVJ7"/>
<proteinExistence type="inferred from homology"/>
<evidence type="ECO:0000313" key="19">
    <source>
        <dbReference type="Proteomes" id="UP000192927"/>
    </source>
</evidence>
<dbReference type="SUPFAM" id="SSF51445">
    <property type="entry name" value="(Trans)glycosidases"/>
    <property type="match status" value="1"/>
</dbReference>
<feature type="region of interest" description="Disordered" evidence="16">
    <location>
        <begin position="271"/>
        <end position="307"/>
    </location>
</feature>
<keyword evidence="11" id="KW-0961">Cell wall biogenesis/degradation</keyword>
<evidence type="ECO:0000256" key="4">
    <source>
        <dbReference type="ARBA" id="ARBA00012780"/>
    </source>
</evidence>
<dbReference type="EMBL" id="FWEW01000437">
    <property type="protein sequence ID" value="SLM34904.1"/>
    <property type="molecule type" value="Genomic_DNA"/>
</dbReference>
<dbReference type="GO" id="GO:0009277">
    <property type="term" value="C:fungal-type cell wall"/>
    <property type="evidence" value="ECO:0007669"/>
    <property type="project" value="TreeGrafter"/>
</dbReference>
<evidence type="ECO:0000256" key="6">
    <source>
        <dbReference type="ARBA" id="ARBA00022801"/>
    </source>
</evidence>
<reference evidence="19" key="1">
    <citation type="submission" date="2017-03" db="EMBL/GenBank/DDBJ databases">
        <authorList>
            <person name="Sharma R."/>
            <person name="Thines M."/>
        </authorList>
    </citation>
    <scope>NUCLEOTIDE SEQUENCE [LARGE SCALE GENOMIC DNA]</scope>
</reference>
<evidence type="ECO:0000256" key="1">
    <source>
        <dbReference type="ARBA" id="ARBA00000382"/>
    </source>
</evidence>
<organism evidence="18 19">
    <name type="scientific">Lasallia pustulata</name>
    <dbReference type="NCBI Taxonomy" id="136370"/>
    <lineage>
        <taxon>Eukaryota</taxon>
        <taxon>Fungi</taxon>
        <taxon>Dikarya</taxon>
        <taxon>Ascomycota</taxon>
        <taxon>Pezizomycotina</taxon>
        <taxon>Lecanoromycetes</taxon>
        <taxon>OSLEUM clade</taxon>
        <taxon>Umbilicariomycetidae</taxon>
        <taxon>Umbilicariales</taxon>
        <taxon>Umbilicariaceae</taxon>
        <taxon>Lasallia</taxon>
    </lineage>
</organism>
<evidence type="ECO:0000256" key="11">
    <source>
        <dbReference type="ARBA" id="ARBA00023316"/>
    </source>
</evidence>
<evidence type="ECO:0000256" key="9">
    <source>
        <dbReference type="ARBA" id="ARBA00023180"/>
    </source>
</evidence>
<keyword evidence="6" id="KW-0378">Hydrolase</keyword>
<keyword evidence="5" id="KW-1003">Cell membrane</keyword>
<dbReference type="InterPro" id="IPR017853">
    <property type="entry name" value="GH"/>
</dbReference>
<evidence type="ECO:0000256" key="5">
    <source>
        <dbReference type="ARBA" id="ARBA00022475"/>
    </source>
</evidence>
<dbReference type="PANTHER" id="PTHR16631:SF17">
    <property type="entry name" value="GLUCAN ENDO-1,3-BETA-GLUCOSIDASE BTGC"/>
    <property type="match status" value="1"/>
</dbReference>
<dbReference type="EC" id="3.2.1.39" evidence="4"/>
<keyword evidence="19" id="KW-1185">Reference proteome</keyword>
<feature type="compositionally biased region" description="Polar residues" evidence="16">
    <location>
        <begin position="40"/>
        <end position="52"/>
    </location>
</feature>
<feature type="compositionally biased region" description="Pro residues" evidence="16">
    <location>
        <begin position="89"/>
        <end position="99"/>
    </location>
</feature>
<evidence type="ECO:0000313" key="18">
    <source>
        <dbReference type="EMBL" id="SLM34904.1"/>
    </source>
</evidence>
<feature type="compositionally biased region" description="Polar residues" evidence="16">
    <location>
        <begin position="125"/>
        <end position="137"/>
    </location>
</feature>
<name>A0A1W5CVJ7_9LECA</name>
<evidence type="ECO:0000256" key="8">
    <source>
        <dbReference type="ARBA" id="ARBA00023136"/>
    </source>
</evidence>
<dbReference type="PANTHER" id="PTHR16631">
    <property type="entry name" value="GLUCAN 1,3-BETA-GLUCOSIDASE"/>
    <property type="match status" value="1"/>
</dbReference>
<keyword evidence="12" id="KW-0624">Polysaccharide degradation</keyword>
<evidence type="ECO:0000256" key="10">
    <source>
        <dbReference type="ARBA" id="ARBA00023277"/>
    </source>
</evidence>
<dbReference type="Proteomes" id="UP000192927">
    <property type="component" value="Unassembled WGS sequence"/>
</dbReference>
<dbReference type="InterPro" id="IPR050732">
    <property type="entry name" value="Beta-glucan_modifiers"/>
</dbReference>
<evidence type="ECO:0000256" key="13">
    <source>
        <dbReference type="ARBA" id="ARBA00037649"/>
    </source>
</evidence>
<dbReference type="GO" id="GO:0005886">
    <property type="term" value="C:plasma membrane"/>
    <property type="evidence" value="ECO:0007669"/>
    <property type="project" value="UniProtKB-SubCell"/>
</dbReference>